<dbReference type="CDD" id="cd00093">
    <property type="entry name" value="HTH_XRE"/>
    <property type="match status" value="1"/>
</dbReference>
<evidence type="ECO:0000259" key="2">
    <source>
        <dbReference type="PROSITE" id="PS50943"/>
    </source>
</evidence>
<feature type="coiled-coil region" evidence="1">
    <location>
        <begin position="79"/>
        <end position="113"/>
    </location>
</feature>
<feature type="domain" description="HTH cro/C1-type" evidence="2">
    <location>
        <begin position="13"/>
        <end position="73"/>
    </location>
</feature>
<organism evidence="3 4">
    <name type="scientific">Helcobacillus massiliensis</name>
    <dbReference type="NCBI Taxonomy" id="521392"/>
    <lineage>
        <taxon>Bacteria</taxon>
        <taxon>Bacillati</taxon>
        <taxon>Actinomycetota</taxon>
        <taxon>Actinomycetes</taxon>
        <taxon>Micrococcales</taxon>
        <taxon>Dermabacteraceae</taxon>
        <taxon>Helcobacillus</taxon>
    </lineage>
</organism>
<dbReference type="AlphaFoldDB" id="A0A839R279"/>
<dbReference type="PROSITE" id="PS50943">
    <property type="entry name" value="HTH_CROC1"/>
    <property type="match status" value="1"/>
</dbReference>
<evidence type="ECO:0000313" key="4">
    <source>
        <dbReference type="Proteomes" id="UP000568050"/>
    </source>
</evidence>
<dbReference type="EMBL" id="JACHWP010000002">
    <property type="protein sequence ID" value="MBB3022846.1"/>
    <property type="molecule type" value="Genomic_DNA"/>
</dbReference>
<protein>
    <submittedName>
        <fullName evidence="3">Transcriptional regulator with XRE-family HTH domain</fullName>
    </submittedName>
</protein>
<dbReference type="Gene3D" id="1.10.260.40">
    <property type="entry name" value="lambda repressor-like DNA-binding domains"/>
    <property type="match status" value="1"/>
</dbReference>
<dbReference type="Pfam" id="PF01381">
    <property type="entry name" value="HTH_3"/>
    <property type="match status" value="1"/>
</dbReference>
<dbReference type="InterPro" id="IPR010982">
    <property type="entry name" value="Lambda_DNA-bd_dom_sf"/>
</dbReference>
<dbReference type="InterPro" id="IPR001387">
    <property type="entry name" value="Cro/C1-type_HTH"/>
</dbReference>
<reference evidence="3 4" key="1">
    <citation type="submission" date="2020-08" db="EMBL/GenBank/DDBJ databases">
        <title>Sequencing the genomes of 1000 actinobacteria strains.</title>
        <authorList>
            <person name="Klenk H.-P."/>
        </authorList>
    </citation>
    <scope>NUCLEOTIDE SEQUENCE [LARGE SCALE GENOMIC DNA]</scope>
    <source>
        <strain evidence="3 4">DSM 23040</strain>
    </source>
</reference>
<sequence length="127" mass="14430">MNEMPSDIFSRRLREERTRQKISQAQVAQYVGFKMGAMLDATAITRIEQGTRALRFDEAFYIAEALKQPLLSMASKDFQRAKDEEVSDLMDQLAEAQKTWADAKSEIARLNRLIQAVSARSTAADDR</sequence>
<comment type="caution">
    <text evidence="3">The sequence shown here is derived from an EMBL/GenBank/DDBJ whole genome shotgun (WGS) entry which is preliminary data.</text>
</comment>
<evidence type="ECO:0000256" key="1">
    <source>
        <dbReference type="SAM" id="Coils"/>
    </source>
</evidence>
<dbReference type="RefSeq" id="WP_183375441.1">
    <property type="nucleotide sequence ID" value="NZ_CBCSFZ010000018.1"/>
</dbReference>
<name>A0A839R279_9MICO</name>
<keyword evidence="1" id="KW-0175">Coiled coil</keyword>
<proteinExistence type="predicted"/>
<accession>A0A839R279</accession>
<dbReference type="SUPFAM" id="SSF47413">
    <property type="entry name" value="lambda repressor-like DNA-binding domains"/>
    <property type="match status" value="1"/>
</dbReference>
<gene>
    <name evidence="3" type="ORF">FHX50_001129</name>
</gene>
<dbReference type="SMART" id="SM00530">
    <property type="entry name" value="HTH_XRE"/>
    <property type="match status" value="1"/>
</dbReference>
<dbReference type="GO" id="GO:0003677">
    <property type="term" value="F:DNA binding"/>
    <property type="evidence" value="ECO:0007669"/>
    <property type="project" value="InterPro"/>
</dbReference>
<evidence type="ECO:0000313" key="3">
    <source>
        <dbReference type="EMBL" id="MBB3022846.1"/>
    </source>
</evidence>
<dbReference type="Proteomes" id="UP000568050">
    <property type="component" value="Unassembled WGS sequence"/>
</dbReference>
<keyword evidence="4" id="KW-1185">Reference proteome</keyword>